<comment type="caution">
    <text evidence="1">The sequence shown here is derived from an EMBL/GenBank/DDBJ whole genome shotgun (WGS) entry which is preliminary data.</text>
</comment>
<reference evidence="1" key="1">
    <citation type="journal article" date="2020" name="Stud. Mycol.">
        <title>101 Dothideomycetes genomes: a test case for predicting lifestyles and emergence of pathogens.</title>
        <authorList>
            <person name="Haridas S."/>
            <person name="Albert R."/>
            <person name="Binder M."/>
            <person name="Bloem J."/>
            <person name="Labutti K."/>
            <person name="Salamov A."/>
            <person name="Andreopoulos B."/>
            <person name="Baker S."/>
            <person name="Barry K."/>
            <person name="Bills G."/>
            <person name="Bluhm B."/>
            <person name="Cannon C."/>
            <person name="Castanera R."/>
            <person name="Culley D."/>
            <person name="Daum C."/>
            <person name="Ezra D."/>
            <person name="Gonzalez J."/>
            <person name="Henrissat B."/>
            <person name="Kuo A."/>
            <person name="Liang C."/>
            <person name="Lipzen A."/>
            <person name="Lutzoni F."/>
            <person name="Magnuson J."/>
            <person name="Mondo S."/>
            <person name="Nolan M."/>
            <person name="Ohm R."/>
            <person name="Pangilinan J."/>
            <person name="Park H.-J."/>
            <person name="Ramirez L."/>
            <person name="Alfaro M."/>
            <person name="Sun H."/>
            <person name="Tritt A."/>
            <person name="Yoshinaga Y."/>
            <person name="Zwiers L.-H."/>
            <person name="Turgeon B."/>
            <person name="Goodwin S."/>
            <person name="Spatafora J."/>
            <person name="Crous P."/>
            <person name="Grigoriev I."/>
        </authorList>
    </citation>
    <scope>NUCLEOTIDE SEQUENCE</scope>
    <source>
        <strain evidence="1">CBS 525.71</strain>
    </source>
</reference>
<evidence type="ECO:0000313" key="2">
    <source>
        <dbReference type="Proteomes" id="UP000799754"/>
    </source>
</evidence>
<dbReference type="Proteomes" id="UP000799754">
    <property type="component" value="Unassembled WGS sequence"/>
</dbReference>
<keyword evidence="2" id="KW-1185">Reference proteome</keyword>
<sequence>MVAEGVQFGAFRDYQEQELQQQGQQEQGRQQQGQRQQERQRHQPIATAETATASQQKLPEADDKNGDEEKKSLTDSRLALACSRAIEVPQSSLGTSAESKFAFSQPPRHALAPPMVTDAFLVHRRSCRLR</sequence>
<proteinExistence type="predicted"/>
<dbReference type="EMBL" id="MU006707">
    <property type="protein sequence ID" value="KAF2630507.1"/>
    <property type="molecule type" value="Genomic_DNA"/>
</dbReference>
<accession>A0ACB6SAG9</accession>
<evidence type="ECO:0000313" key="1">
    <source>
        <dbReference type="EMBL" id="KAF2630507.1"/>
    </source>
</evidence>
<protein>
    <submittedName>
        <fullName evidence="1">Uncharacterized protein</fullName>
    </submittedName>
</protein>
<gene>
    <name evidence="1" type="ORF">BU25DRAFT_419479</name>
</gene>
<name>A0ACB6SAG9_9PLEO</name>
<organism evidence="1 2">
    <name type="scientific">Macroventuria anomochaeta</name>
    <dbReference type="NCBI Taxonomy" id="301207"/>
    <lineage>
        <taxon>Eukaryota</taxon>
        <taxon>Fungi</taxon>
        <taxon>Dikarya</taxon>
        <taxon>Ascomycota</taxon>
        <taxon>Pezizomycotina</taxon>
        <taxon>Dothideomycetes</taxon>
        <taxon>Pleosporomycetidae</taxon>
        <taxon>Pleosporales</taxon>
        <taxon>Pleosporineae</taxon>
        <taxon>Didymellaceae</taxon>
        <taxon>Macroventuria</taxon>
    </lineage>
</organism>